<evidence type="ECO:0000256" key="1">
    <source>
        <dbReference type="SAM" id="MobiDB-lite"/>
    </source>
</evidence>
<reference evidence="2" key="1">
    <citation type="submission" date="2014-05" db="EMBL/GenBank/DDBJ databases">
        <authorList>
            <person name="Horn Fabian"/>
        </authorList>
    </citation>
    <scope>NUCLEOTIDE SEQUENCE</scope>
</reference>
<name>A0A060ZPP1_9ACTN</name>
<dbReference type="EMBL" id="LK022848">
    <property type="protein sequence ID" value="CDR05007.1"/>
    <property type="molecule type" value="Genomic_DNA"/>
</dbReference>
<dbReference type="PANTHER" id="PTHR10668:SF105">
    <property type="entry name" value="DEHYDROGENASE-RELATED"/>
    <property type="match status" value="1"/>
</dbReference>
<evidence type="ECO:0000313" key="2">
    <source>
        <dbReference type="EMBL" id="CDR05007.1"/>
    </source>
</evidence>
<accession>A0A060ZPP1</accession>
<dbReference type="InterPro" id="IPR036188">
    <property type="entry name" value="FAD/NAD-bd_sf"/>
</dbReference>
<dbReference type="PANTHER" id="PTHR10668">
    <property type="entry name" value="PHYTOENE DEHYDROGENASE"/>
    <property type="match status" value="1"/>
</dbReference>
<organism evidence="2">
    <name type="scientific">Streptomyces iranensis</name>
    <dbReference type="NCBI Taxonomy" id="576784"/>
    <lineage>
        <taxon>Bacteria</taxon>
        <taxon>Bacillati</taxon>
        <taxon>Actinomycetota</taxon>
        <taxon>Actinomycetes</taxon>
        <taxon>Kitasatosporales</taxon>
        <taxon>Streptomycetaceae</taxon>
        <taxon>Streptomyces</taxon>
        <taxon>Streptomyces violaceusniger group</taxon>
    </lineage>
</organism>
<feature type="compositionally biased region" description="Basic residues" evidence="1">
    <location>
        <begin position="499"/>
        <end position="509"/>
    </location>
</feature>
<feature type="region of interest" description="Disordered" evidence="1">
    <location>
        <begin position="483"/>
        <end position="509"/>
    </location>
</feature>
<dbReference type="SUPFAM" id="SSF51905">
    <property type="entry name" value="FAD/NAD(P)-binding domain"/>
    <property type="match status" value="1"/>
</dbReference>
<gene>
    <name evidence="2" type="ORF">SIRAN1987</name>
</gene>
<proteinExistence type="predicted"/>
<dbReference type="Pfam" id="PF13450">
    <property type="entry name" value="NAD_binding_8"/>
    <property type="match status" value="1"/>
</dbReference>
<dbReference type="AlphaFoldDB" id="A0A060ZPP1"/>
<dbReference type="HOGENOM" id="CLU_019327_1_1_11"/>
<protein>
    <submittedName>
        <fullName evidence="2">FAD dependent oxidoreductase</fullName>
    </submittedName>
</protein>
<sequence>MSCQTGPMRPRTGSGEAIVVGAGPNGLAAAVTLALSGFRVTVLEAADTIGGGTRSGELGVPGVVFDHCSSAHVVGAGSPFLRSLDLEPYGLEWLWPEVDLAHPLDSGGAGALYRSVGRTADGLGADGHAWRRLFGPLAADAEVLADAVMRPLARVPRHPLRLARFGFHALQPATLVAKRFRTDEARGVFGGVAAHLFGPLTQPVGAAIGLMIIAMGHRFGWPAAKGGSRAITDALAALLTEAGGHIETGVRVRSLEELPPADAVMLDLVPAAAAEVIGDRLPARVRRAYARFRHGPGAFKLDLAVEGGIPWRAEYCRRAGTVHLGGSFEEIAHVEREVHRGRMPQRPFMLVSQQYLADPGRSSGGIHPVSAYAHVPHGYAGDATSAMLRQFERFAPGTRERIVSLTAMSTAELERYNANYIGGDIISGANTPLQLLTRPRMVPDPYRTGVPGVFLCSAATPPGAGAHGMSGHNAARSALRALGRPVPGGRAPSTALRGAPRRYRKHTIR</sequence>
<dbReference type="Gene3D" id="3.50.50.60">
    <property type="entry name" value="FAD/NAD(P)-binding domain"/>
    <property type="match status" value="1"/>
</dbReference>